<protein>
    <recommendedName>
        <fullName evidence="4">Porin</fullName>
    </recommendedName>
</protein>
<dbReference type="EMBL" id="JADEYS010000011">
    <property type="protein sequence ID" value="MBE9398045.1"/>
    <property type="molecule type" value="Genomic_DNA"/>
</dbReference>
<keyword evidence="1" id="KW-0732">Signal</keyword>
<evidence type="ECO:0000313" key="2">
    <source>
        <dbReference type="EMBL" id="MBE9398045.1"/>
    </source>
</evidence>
<reference evidence="2" key="1">
    <citation type="submission" date="2020-10" db="EMBL/GenBank/DDBJ databases">
        <title>Bacterium isolated from coastal waters sediment.</title>
        <authorList>
            <person name="Chen R.-J."/>
            <person name="Lu D.-C."/>
            <person name="Zhu K.-L."/>
            <person name="Du Z.-J."/>
        </authorList>
    </citation>
    <scope>NUCLEOTIDE SEQUENCE</scope>
    <source>
        <strain evidence="2">N1Y112</strain>
    </source>
</reference>
<dbReference type="AlphaFoldDB" id="A0A8J7K681"/>
<feature type="signal peptide" evidence="1">
    <location>
        <begin position="1"/>
        <end position="28"/>
    </location>
</feature>
<name>A0A8J7K681_9GAMM</name>
<evidence type="ECO:0000313" key="3">
    <source>
        <dbReference type="Proteomes" id="UP000640333"/>
    </source>
</evidence>
<dbReference type="Gene3D" id="2.40.160.10">
    <property type="entry name" value="Porin"/>
    <property type="match status" value="1"/>
</dbReference>
<dbReference type="Proteomes" id="UP000640333">
    <property type="component" value="Unassembled WGS sequence"/>
</dbReference>
<feature type="chain" id="PRO_5035154334" description="Porin" evidence="1">
    <location>
        <begin position="29"/>
        <end position="411"/>
    </location>
</feature>
<gene>
    <name evidence="2" type="ORF">IOQ59_12325</name>
</gene>
<accession>A0A8J7K681</accession>
<sequence>MSKVLNSSKFTKYLAVAGIGLMPYTVSASGAPEEWEINGFVTQGYFHSDHNNVFGQSEDGSADFRELALNTAWQARGDLFFAGQLMSRRAGKVQDGSPRIDYALLDYRFDEGTRGRSGIRIGRIKNPFGFYNETRDVAFTRPGILLAQAVYFDNARDLQLSSDGISLYGTRNFTDGWVDVDLLLGKPNTETSVEYAYLSQDWPGALDDGKGFMWRTVYNTNDQRWRLGLTMGRFNLEFNADEPSLATLPLLTQMIAPRDGHIDIDAYLLSLQYNLEHWSLTAEFSRQKVNWGTLNGIFATDPENRFESGYLQAEYRVNPRWSLMIRYEELYLDIDDRDGTEAEARLGKPAHTQYAKDLIFGIGWQPSSQWLLRAEWHHVRGTGWLPEQDNPDQNMLQRDWNLYALQATYRF</sequence>
<comment type="caution">
    <text evidence="2">The sequence shown here is derived from an EMBL/GenBank/DDBJ whole genome shotgun (WGS) entry which is preliminary data.</text>
</comment>
<evidence type="ECO:0008006" key="4">
    <source>
        <dbReference type="Google" id="ProtNLM"/>
    </source>
</evidence>
<dbReference type="InterPro" id="IPR023614">
    <property type="entry name" value="Porin_dom_sf"/>
</dbReference>
<organism evidence="2 3">
    <name type="scientific">Pontibacterium sinense</name>
    <dbReference type="NCBI Taxonomy" id="2781979"/>
    <lineage>
        <taxon>Bacteria</taxon>
        <taxon>Pseudomonadati</taxon>
        <taxon>Pseudomonadota</taxon>
        <taxon>Gammaproteobacteria</taxon>
        <taxon>Oceanospirillales</taxon>
        <taxon>Oceanospirillaceae</taxon>
        <taxon>Pontibacterium</taxon>
    </lineage>
</organism>
<dbReference type="RefSeq" id="WP_193953679.1">
    <property type="nucleotide sequence ID" value="NZ_JADEYS010000011.1"/>
</dbReference>
<dbReference type="SUPFAM" id="SSF56935">
    <property type="entry name" value="Porins"/>
    <property type="match status" value="1"/>
</dbReference>
<keyword evidence="3" id="KW-1185">Reference proteome</keyword>
<proteinExistence type="predicted"/>
<evidence type="ECO:0000256" key="1">
    <source>
        <dbReference type="SAM" id="SignalP"/>
    </source>
</evidence>